<evidence type="ECO:0000256" key="7">
    <source>
        <dbReference type="SAM" id="MobiDB-lite"/>
    </source>
</evidence>
<feature type="compositionally biased region" description="Polar residues" evidence="7">
    <location>
        <begin position="1"/>
        <end position="26"/>
    </location>
</feature>
<feature type="domain" description="Thiamine pyrophosphate enzyme TPP-binding" evidence="9">
    <location>
        <begin position="413"/>
        <end position="560"/>
    </location>
</feature>
<dbReference type="InterPro" id="IPR000399">
    <property type="entry name" value="TPP-bd_CS"/>
</dbReference>
<evidence type="ECO:0000256" key="1">
    <source>
        <dbReference type="ARBA" id="ARBA00001946"/>
    </source>
</evidence>
<dbReference type="NCBIfam" id="NF004516">
    <property type="entry name" value="PRK05858.1"/>
    <property type="match status" value="1"/>
</dbReference>
<dbReference type="CDD" id="cd07035">
    <property type="entry name" value="TPP_PYR_POX_like"/>
    <property type="match status" value="1"/>
</dbReference>
<dbReference type="GO" id="GO:0009097">
    <property type="term" value="P:isoleucine biosynthetic process"/>
    <property type="evidence" value="ECO:0007669"/>
    <property type="project" value="TreeGrafter"/>
</dbReference>
<dbReference type="PANTHER" id="PTHR18968">
    <property type="entry name" value="THIAMINE PYROPHOSPHATE ENZYMES"/>
    <property type="match status" value="1"/>
</dbReference>
<feature type="region of interest" description="Disordered" evidence="7">
    <location>
        <begin position="1"/>
        <end position="29"/>
    </location>
</feature>
<dbReference type="InterPro" id="IPR029035">
    <property type="entry name" value="DHS-like_NAD/FAD-binding_dom"/>
</dbReference>
<dbReference type="InterPro" id="IPR012000">
    <property type="entry name" value="Thiamin_PyroP_enz_cen_dom"/>
</dbReference>
<dbReference type="EC" id="2.2.1.6" evidence="11"/>
<feature type="domain" description="Thiamine pyrophosphate enzyme central" evidence="8">
    <location>
        <begin position="221"/>
        <end position="347"/>
    </location>
</feature>
<protein>
    <submittedName>
        <fullName evidence="11">Acetolactate synthase-1/2/3 large subunit</fullName>
        <ecNumber evidence="11">2.2.1.6</ecNumber>
    </submittedName>
</protein>
<dbReference type="Gene3D" id="3.40.50.1220">
    <property type="entry name" value="TPP-binding domain"/>
    <property type="match status" value="1"/>
</dbReference>
<dbReference type="GO" id="GO:0000287">
    <property type="term" value="F:magnesium ion binding"/>
    <property type="evidence" value="ECO:0007669"/>
    <property type="project" value="InterPro"/>
</dbReference>
<evidence type="ECO:0000259" key="10">
    <source>
        <dbReference type="Pfam" id="PF02776"/>
    </source>
</evidence>
<dbReference type="Proteomes" id="UP001239215">
    <property type="component" value="Unassembled WGS sequence"/>
</dbReference>
<evidence type="ECO:0000256" key="4">
    <source>
        <dbReference type="ARBA" id="ARBA00022723"/>
    </source>
</evidence>
<dbReference type="AlphaFoldDB" id="A0AAJ1X276"/>
<dbReference type="PROSITE" id="PS00187">
    <property type="entry name" value="TPP_ENZYMES"/>
    <property type="match status" value="1"/>
</dbReference>
<accession>A0AAJ1X276</accession>
<dbReference type="Pfam" id="PF02775">
    <property type="entry name" value="TPP_enzyme_C"/>
    <property type="match status" value="1"/>
</dbReference>
<comment type="cofactor">
    <cofactor evidence="1">
        <name>Mg(2+)</name>
        <dbReference type="ChEBI" id="CHEBI:18420"/>
    </cofactor>
</comment>
<reference evidence="11" key="1">
    <citation type="submission" date="2023-07" db="EMBL/GenBank/DDBJ databases">
        <title>Functional and genomic diversity of the sorghum phyllosphere microbiome.</title>
        <authorList>
            <person name="Shade A."/>
        </authorList>
    </citation>
    <scope>NUCLEOTIDE SEQUENCE</scope>
    <source>
        <strain evidence="11">SORGH_AS_1067</strain>
    </source>
</reference>
<dbReference type="Gene3D" id="3.40.50.970">
    <property type="match status" value="2"/>
</dbReference>
<organism evidence="11 12">
    <name type="scientific">Nocardioides zeae</name>
    <dbReference type="NCBI Taxonomy" id="1457234"/>
    <lineage>
        <taxon>Bacteria</taxon>
        <taxon>Bacillati</taxon>
        <taxon>Actinomycetota</taxon>
        <taxon>Actinomycetes</taxon>
        <taxon>Propionibacteriales</taxon>
        <taxon>Nocardioidaceae</taxon>
        <taxon>Nocardioides</taxon>
    </lineage>
</organism>
<name>A0AAJ1X276_9ACTN</name>
<dbReference type="Pfam" id="PF02776">
    <property type="entry name" value="TPP_enzyme_N"/>
    <property type="match status" value="1"/>
</dbReference>
<dbReference type="PANTHER" id="PTHR18968:SF166">
    <property type="entry name" value="2-HYDROXYACYL-COA LYASE 2"/>
    <property type="match status" value="1"/>
</dbReference>
<dbReference type="SUPFAM" id="SSF52467">
    <property type="entry name" value="DHS-like NAD/FAD-binding domain"/>
    <property type="match status" value="1"/>
</dbReference>
<evidence type="ECO:0000259" key="8">
    <source>
        <dbReference type="Pfam" id="PF00205"/>
    </source>
</evidence>
<comment type="similarity">
    <text evidence="3 6">Belongs to the TPP enzyme family.</text>
</comment>
<dbReference type="GO" id="GO:0003984">
    <property type="term" value="F:acetolactate synthase activity"/>
    <property type="evidence" value="ECO:0007669"/>
    <property type="project" value="UniProtKB-EC"/>
</dbReference>
<comment type="cofactor">
    <cofactor evidence="2">
        <name>thiamine diphosphate</name>
        <dbReference type="ChEBI" id="CHEBI:58937"/>
    </cofactor>
</comment>
<evidence type="ECO:0000256" key="5">
    <source>
        <dbReference type="ARBA" id="ARBA00023052"/>
    </source>
</evidence>
<dbReference type="InterPro" id="IPR011766">
    <property type="entry name" value="TPP_enzyme_TPP-bd"/>
</dbReference>
<dbReference type="InterPro" id="IPR045229">
    <property type="entry name" value="TPP_enz"/>
</dbReference>
<evidence type="ECO:0000256" key="3">
    <source>
        <dbReference type="ARBA" id="ARBA00007812"/>
    </source>
</evidence>
<comment type="caution">
    <text evidence="11">The sequence shown here is derived from an EMBL/GenBank/DDBJ whole genome shotgun (WGS) entry which is preliminary data.</text>
</comment>
<dbReference type="GO" id="GO:0030976">
    <property type="term" value="F:thiamine pyrophosphate binding"/>
    <property type="evidence" value="ECO:0007669"/>
    <property type="project" value="InterPro"/>
</dbReference>
<gene>
    <name evidence="11" type="ORF">QE405_000566</name>
</gene>
<dbReference type="GO" id="GO:0050660">
    <property type="term" value="F:flavin adenine dinucleotide binding"/>
    <property type="evidence" value="ECO:0007669"/>
    <property type="project" value="TreeGrafter"/>
</dbReference>
<dbReference type="GO" id="GO:0005948">
    <property type="term" value="C:acetolactate synthase complex"/>
    <property type="evidence" value="ECO:0007669"/>
    <property type="project" value="TreeGrafter"/>
</dbReference>
<dbReference type="InterPro" id="IPR012001">
    <property type="entry name" value="Thiamin_PyroP_enz_TPP-bd_dom"/>
</dbReference>
<dbReference type="SUPFAM" id="SSF52518">
    <property type="entry name" value="Thiamin diphosphate-binding fold (THDP-binding)"/>
    <property type="match status" value="2"/>
</dbReference>
<evidence type="ECO:0000259" key="9">
    <source>
        <dbReference type="Pfam" id="PF02775"/>
    </source>
</evidence>
<dbReference type="InterPro" id="IPR029061">
    <property type="entry name" value="THDP-binding"/>
</dbReference>
<evidence type="ECO:0000256" key="2">
    <source>
        <dbReference type="ARBA" id="ARBA00001964"/>
    </source>
</evidence>
<keyword evidence="11" id="KW-0808">Transferase</keyword>
<dbReference type="Pfam" id="PF00205">
    <property type="entry name" value="TPP_enzyme_M"/>
    <property type="match status" value="1"/>
</dbReference>
<evidence type="ECO:0000313" key="12">
    <source>
        <dbReference type="Proteomes" id="UP001239215"/>
    </source>
</evidence>
<feature type="domain" description="Thiamine pyrophosphate enzyme N-terminal TPP-binding" evidence="10">
    <location>
        <begin position="34"/>
        <end position="146"/>
    </location>
</feature>
<evidence type="ECO:0000313" key="11">
    <source>
        <dbReference type="EMBL" id="MDQ1103282.1"/>
    </source>
</evidence>
<proteinExistence type="inferred from homology"/>
<sequence length="575" mass="58577">MSNVGHMTTTDPTSDASAVGSTSPTGSEIEGHAGTLAVAAARAHGVETMFTLSGAHVFPMYDGAVKADPPMRLVDVRHEQTAAFAAEATGKLTRRPGLAVLTAGPGVTNGISAIAQATFAGSPMVVVGGRAPANRWGSGSLQELDHPPIVAPVAKDARTLHLASDVLGGMDAAFATAGASHRGPVFVDVPMDEFFNSASGPLPTGARPAPEQPDPDALRTIGRLLAEASRPVLVLGTDVWADGAEEAALRLVEEAGLPAITNGMGRGVVPGGHPLLVTKARSAAFGGADLVVVVGTPLDFRLGYGVFGGKDGATPARVVHVADSAAQVSGHAELAASAYGDLTLALDGVLAALQAQPRKPDHAAWVSDLQAKVGAAAERDAQLLAAEADPVHPARIYGELVPRLADDAVVIGDGGDFVSFAGKYVEPKRPGGWLDPGPYGCLGAGLGAAIAARIARPSAQVVLLLGDGAAGFSLMDVDTLVRHDLPVVMVMGNNSAWGLEKGPMQMLYGYDVAADLAPRTAYHEVVKALGGAGEVVTDPRQIGPALDRAFAAGVPYLVNIITDVDAAYPRATFGI</sequence>
<keyword evidence="5 6" id="KW-0786">Thiamine pyrophosphate</keyword>
<dbReference type="GO" id="GO:0009099">
    <property type="term" value="P:L-valine biosynthetic process"/>
    <property type="evidence" value="ECO:0007669"/>
    <property type="project" value="TreeGrafter"/>
</dbReference>
<keyword evidence="4" id="KW-0479">Metal-binding</keyword>
<evidence type="ECO:0000256" key="6">
    <source>
        <dbReference type="RuleBase" id="RU362132"/>
    </source>
</evidence>
<dbReference type="EMBL" id="JAUTAN010000001">
    <property type="protein sequence ID" value="MDQ1103282.1"/>
    <property type="molecule type" value="Genomic_DNA"/>
</dbReference>